<dbReference type="Proteomes" id="UP000037510">
    <property type="component" value="Unassembled WGS sequence"/>
</dbReference>
<keyword evidence="5" id="KW-1185">Reference proteome</keyword>
<dbReference type="AlphaFoldDB" id="A0A0L7LKX4"/>
<dbReference type="InterPro" id="IPR001878">
    <property type="entry name" value="Znf_CCHC"/>
</dbReference>
<dbReference type="EMBL" id="JTDY01000723">
    <property type="protein sequence ID" value="KOB76092.1"/>
    <property type="molecule type" value="Genomic_DNA"/>
</dbReference>
<dbReference type="GO" id="GO:0003676">
    <property type="term" value="F:nucleic acid binding"/>
    <property type="evidence" value="ECO:0007669"/>
    <property type="project" value="InterPro"/>
</dbReference>
<proteinExistence type="predicted"/>
<name>A0A0L7LKX4_OPEBR</name>
<evidence type="ECO:0000259" key="3">
    <source>
        <dbReference type="PROSITE" id="PS50158"/>
    </source>
</evidence>
<keyword evidence="1" id="KW-0863">Zinc-finger</keyword>
<evidence type="ECO:0000313" key="5">
    <source>
        <dbReference type="Proteomes" id="UP000037510"/>
    </source>
</evidence>
<keyword evidence="1" id="KW-0479">Metal-binding</keyword>
<dbReference type="Pfam" id="PF00098">
    <property type="entry name" value="zf-CCHC"/>
    <property type="match status" value="1"/>
</dbReference>
<dbReference type="SUPFAM" id="SSF57756">
    <property type="entry name" value="Retrovirus zinc finger-like domains"/>
    <property type="match status" value="1"/>
</dbReference>
<feature type="region of interest" description="Disordered" evidence="2">
    <location>
        <begin position="315"/>
        <end position="353"/>
    </location>
</feature>
<protein>
    <recommendedName>
        <fullName evidence="3">CCHC-type domain-containing protein</fullName>
    </recommendedName>
</protein>
<reference evidence="4 5" key="1">
    <citation type="journal article" date="2015" name="Genome Biol. Evol.">
        <title>The genome of winter moth (Operophtera brumata) provides a genomic perspective on sexual dimorphism and phenology.</title>
        <authorList>
            <person name="Derks M.F."/>
            <person name="Smit S."/>
            <person name="Salis L."/>
            <person name="Schijlen E."/>
            <person name="Bossers A."/>
            <person name="Mateman C."/>
            <person name="Pijl A.S."/>
            <person name="de Ridder D."/>
            <person name="Groenen M.A."/>
            <person name="Visser M.E."/>
            <person name="Megens H.J."/>
        </authorList>
    </citation>
    <scope>NUCLEOTIDE SEQUENCE [LARGE SCALE GENOMIC DNA]</scope>
    <source>
        <strain evidence="4">WM2013NL</strain>
        <tissue evidence="4">Head and thorax</tissue>
    </source>
</reference>
<dbReference type="Gene3D" id="4.10.60.10">
    <property type="entry name" value="Zinc finger, CCHC-type"/>
    <property type="match status" value="1"/>
</dbReference>
<keyword evidence="1" id="KW-0862">Zinc</keyword>
<evidence type="ECO:0000313" key="4">
    <source>
        <dbReference type="EMBL" id="KOB76092.1"/>
    </source>
</evidence>
<feature type="compositionally biased region" description="Polar residues" evidence="2">
    <location>
        <begin position="1"/>
        <end position="17"/>
    </location>
</feature>
<organism evidence="4 5">
    <name type="scientific">Operophtera brumata</name>
    <name type="common">Winter moth</name>
    <name type="synonym">Phalaena brumata</name>
    <dbReference type="NCBI Taxonomy" id="104452"/>
    <lineage>
        <taxon>Eukaryota</taxon>
        <taxon>Metazoa</taxon>
        <taxon>Ecdysozoa</taxon>
        <taxon>Arthropoda</taxon>
        <taxon>Hexapoda</taxon>
        <taxon>Insecta</taxon>
        <taxon>Pterygota</taxon>
        <taxon>Neoptera</taxon>
        <taxon>Endopterygota</taxon>
        <taxon>Lepidoptera</taxon>
        <taxon>Glossata</taxon>
        <taxon>Ditrysia</taxon>
        <taxon>Geometroidea</taxon>
        <taxon>Geometridae</taxon>
        <taxon>Larentiinae</taxon>
        <taxon>Operophtera</taxon>
    </lineage>
</organism>
<dbReference type="GO" id="GO:0008270">
    <property type="term" value="F:zinc ion binding"/>
    <property type="evidence" value="ECO:0007669"/>
    <property type="project" value="UniProtKB-KW"/>
</dbReference>
<feature type="region of interest" description="Disordered" evidence="2">
    <location>
        <begin position="1"/>
        <end position="93"/>
    </location>
</feature>
<dbReference type="PROSITE" id="PS50158">
    <property type="entry name" value="ZF_CCHC"/>
    <property type="match status" value="1"/>
</dbReference>
<feature type="domain" description="CCHC-type" evidence="3">
    <location>
        <begin position="286"/>
        <end position="301"/>
    </location>
</feature>
<evidence type="ECO:0000256" key="2">
    <source>
        <dbReference type="SAM" id="MobiDB-lite"/>
    </source>
</evidence>
<evidence type="ECO:0000256" key="1">
    <source>
        <dbReference type="PROSITE-ProRule" id="PRU00047"/>
    </source>
</evidence>
<dbReference type="InterPro" id="IPR036875">
    <property type="entry name" value="Znf_CCHC_sf"/>
</dbReference>
<comment type="caution">
    <text evidence="4">The sequence shown here is derived from an EMBL/GenBank/DDBJ whole genome shotgun (WGS) entry which is preliminary data.</text>
</comment>
<gene>
    <name evidence="4" type="ORF">OBRU01_06676</name>
</gene>
<dbReference type="SMART" id="SM00343">
    <property type="entry name" value="ZnF_C2HC"/>
    <property type="match status" value="2"/>
</dbReference>
<sequence length="373" mass="39746">MTSSLPKVPKASTSSWATVAGKKKKKKAKEQAPPPLMSSSKAGPSAGPNASPKAGAKAGPRVGPKAGRRVGPKAGFKAGHKERPKVGPKPSRLPTSAAITVTVPEDSDVTLAAVMAAAKARIKLADFGVDTVRTKRAITGGLILEVSGPDCSSKADRLAERMSVALKDLGVRVVRPVKMGELRLKDLDDSVTPQEVQTAVSTSGDCSVINVRVGDIRRSPTALGTVWVRCPLASVRKLAAAKHVVVGWVSARVDYLTSRPLQCFRCLEYGHVRSMCQGTVNRSTLCYACGKPGHRASQCTDPHRCPLCSDKGCKADHRMGSKKCTPPKGKRKPLDPAPEGKVAPTNGATQSDHRFRKLIMEKNREETPMMYMS</sequence>
<accession>A0A0L7LKX4</accession>